<dbReference type="EMBL" id="ML208259">
    <property type="protein sequence ID" value="TFK77002.1"/>
    <property type="molecule type" value="Genomic_DNA"/>
</dbReference>
<proteinExistence type="predicted"/>
<reference evidence="1 2" key="1">
    <citation type="journal article" date="2019" name="Nat. Ecol. Evol.">
        <title>Megaphylogeny resolves global patterns of mushroom evolution.</title>
        <authorList>
            <person name="Varga T."/>
            <person name="Krizsan K."/>
            <person name="Foldi C."/>
            <person name="Dima B."/>
            <person name="Sanchez-Garcia M."/>
            <person name="Sanchez-Ramirez S."/>
            <person name="Szollosi G.J."/>
            <person name="Szarkandi J.G."/>
            <person name="Papp V."/>
            <person name="Albert L."/>
            <person name="Andreopoulos W."/>
            <person name="Angelini C."/>
            <person name="Antonin V."/>
            <person name="Barry K.W."/>
            <person name="Bougher N.L."/>
            <person name="Buchanan P."/>
            <person name="Buyck B."/>
            <person name="Bense V."/>
            <person name="Catcheside P."/>
            <person name="Chovatia M."/>
            <person name="Cooper J."/>
            <person name="Damon W."/>
            <person name="Desjardin D."/>
            <person name="Finy P."/>
            <person name="Geml J."/>
            <person name="Haridas S."/>
            <person name="Hughes K."/>
            <person name="Justo A."/>
            <person name="Karasinski D."/>
            <person name="Kautmanova I."/>
            <person name="Kiss B."/>
            <person name="Kocsube S."/>
            <person name="Kotiranta H."/>
            <person name="LaButti K.M."/>
            <person name="Lechner B.E."/>
            <person name="Liimatainen K."/>
            <person name="Lipzen A."/>
            <person name="Lukacs Z."/>
            <person name="Mihaltcheva S."/>
            <person name="Morgado L.N."/>
            <person name="Niskanen T."/>
            <person name="Noordeloos M.E."/>
            <person name="Ohm R.A."/>
            <person name="Ortiz-Santana B."/>
            <person name="Ovrebo C."/>
            <person name="Racz N."/>
            <person name="Riley R."/>
            <person name="Savchenko A."/>
            <person name="Shiryaev A."/>
            <person name="Soop K."/>
            <person name="Spirin V."/>
            <person name="Szebenyi C."/>
            <person name="Tomsovsky M."/>
            <person name="Tulloss R.E."/>
            <person name="Uehling J."/>
            <person name="Grigoriev I.V."/>
            <person name="Vagvolgyi C."/>
            <person name="Papp T."/>
            <person name="Martin F.M."/>
            <person name="Miettinen O."/>
            <person name="Hibbett D.S."/>
            <person name="Nagy L.G."/>
        </authorList>
    </citation>
    <scope>NUCLEOTIDE SEQUENCE [LARGE SCALE GENOMIC DNA]</scope>
    <source>
        <strain evidence="1 2">NL-1719</strain>
    </source>
</reference>
<evidence type="ECO:0000313" key="2">
    <source>
        <dbReference type="Proteomes" id="UP000308600"/>
    </source>
</evidence>
<organism evidence="1 2">
    <name type="scientific">Pluteus cervinus</name>
    <dbReference type="NCBI Taxonomy" id="181527"/>
    <lineage>
        <taxon>Eukaryota</taxon>
        <taxon>Fungi</taxon>
        <taxon>Dikarya</taxon>
        <taxon>Basidiomycota</taxon>
        <taxon>Agaricomycotina</taxon>
        <taxon>Agaricomycetes</taxon>
        <taxon>Agaricomycetidae</taxon>
        <taxon>Agaricales</taxon>
        <taxon>Pluteineae</taxon>
        <taxon>Pluteaceae</taxon>
        <taxon>Pluteus</taxon>
    </lineage>
</organism>
<keyword evidence="2" id="KW-1185">Reference proteome</keyword>
<gene>
    <name evidence="1" type="ORF">BDN72DRAFT_755045</name>
</gene>
<dbReference type="Proteomes" id="UP000308600">
    <property type="component" value="Unassembled WGS sequence"/>
</dbReference>
<name>A0ACD3BIS6_9AGAR</name>
<protein>
    <submittedName>
        <fullName evidence="1">Uncharacterized protein</fullName>
    </submittedName>
</protein>
<sequence>MLDSSARQPLSTSFSFQEAPDSPSSPSARPLKRRLTSDLTFFTPAASSFKPKPYVPNGLSSESRVKSMQRTHTRSLDSLSVPPPSMDPHATDPNVVFVRAPFTNFPNAHLYPEGLSYPLMAENPEWFLDAADFLSQNNTSPGAVPYPSHLEPPRGWCPAKKKDLKDRGTDGWPEGEEPRLRCTFCRRTYAGVNAKSMWRRHVFEKHKIAMSNRRDTNDRPRGRGSNKENRQSSKSRDEAHDHVLNLDVTPQTDPRTVAHKSRFRTLLPAEEAKRRQDRKASKAFGSSSRNANSDDDDAHMPSLAGSNAPPSPPLTPPVFSSSDSNNGQSDSATKSTQSSPVPRAPLVPPSPYDPTLTPSFRHSPPRLPSDQPWRFPSPSHPLHSRSRELSLSMLVHNLNTPRTKVAGESPKAIHASPLTSNLGLMNGKTSVFDTPESLTKFARPSPRLLFSKNRVRTDRGFRIEESPLNQTSRLGVNKHKRGLTALTDDWLTETSSSSTLAINNDELLAGNDPFATVYNAWTPVKKGRSKAQDRSTLVLSPVGAESPVLRSGGLPPAGLGIGLLEPFTLPSTEKAIERDSDFDMTYSPEAREKVSVGEDKDATAAGASDEPEGTPPLKKRKTEVAL</sequence>
<accession>A0ACD3BIS6</accession>
<evidence type="ECO:0000313" key="1">
    <source>
        <dbReference type="EMBL" id="TFK77002.1"/>
    </source>
</evidence>